<dbReference type="PANTHER" id="PTHR37932">
    <property type="entry name" value="SMALL LYSINE-RICH PROTEIN 1"/>
    <property type="match status" value="1"/>
</dbReference>
<name>A0A819LCU7_9BILA</name>
<evidence type="ECO:0000256" key="1">
    <source>
        <dbReference type="SAM" id="MobiDB-lite"/>
    </source>
</evidence>
<dbReference type="Proteomes" id="UP000663832">
    <property type="component" value="Unassembled WGS sequence"/>
</dbReference>
<reference evidence="8" key="1">
    <citation type="submission" date="2021-02" db="EMBL/GenBank/DDBJ databases">
        <authorList>
            <person name="Nowell W R."/>
        </authorList>
    </citation>
    <scope>NUCLEOTIDE SEQUENCE</scope>
</reference>
<dbReference type="Proteomes" id="UP000663877">
    <property type="component" value="Unassembled WGS sequence"/>
</dbReference>
<dbReference type="Proteomes" id="UP000663891">
    <property type="component" value="Unassembled WGS sequence"/>
</dbReference>
<dbReference type="Proteomes" id="UP000663881">
    <property type="component" value="Unassembled WGS sequence"/>
</dbReference>
<sequence>MPGKKKKGKATKKKGDGSASGSPKKKGKSKSKKVAEVRPEIDILSPAAVINSYYICHDVTDCLTARGFGWEGAKKKKGKKKGKKKK</sequence>
<evidence type="ECO:0000313" key="2">
    <source>
        <dbReference type="EMBL" id="CAF0759366.1"/>
    </source>
</evidence>
<gene>
    <name evidence="5" type="ORF">BJG266_LOCUS5883</name>
    <name evidence="2" type="ORF">IZO911_LOCUS4622</name>
    <name evidence="8" type="ORF">KXQ929_LOCUS26097</name>
    <name evidence="7" type="ORF">OKA104_LOCUS9247</name>
    <name evidence="3" type="ORF">QVE165_LOCUS4293</name>
    <name evidence="4" type="ORF">QVE165_LOCUS4493</name>
    <name evidence="6" type="ORF">VCS650_LOCUS10653</name>
</gene>
<feature type="compositionally biased region" description="Basic residues" evidence="1">
    <location>
        <begin position="1"/>
        <end position="12"/>
    </location>
</feature>
<dbReference type="EMBL" id="CAJNOM010000017">
    <property type="protein sequence ID" value="CAF0806327.1"/>
    <property type="molecule type" value="Genomic_DNA"/>
</dbReference>
<dbReference type="AlphaFoldDB" id="A0A819LCU7"/>
<keyword evidence="9" id="KW-1185">Reference proteome</keyword>
<dbReference type="Proteomes" id="UP000663868">
    <property type="component" value="Unassembled WGS sequence"/>
</dbReference>
<dbReference type="PANTHER" id="PTHR37932:SF1">
    <property type="entry name" value="SMALL LYSINE-RICH PROTEIN 1"/>
    <property type="match status" value="1"/>
</dbReference>
<comment type="caution">
    <text evidence="8">The sequence shown here is derived from an EMBL/GenBank/DDBJ whole genome shotgun (WGS) entry which is preliminary data.</text>
</comment>
<dbReference type="EMBL" id="CAJOAY010000389">
    <property type="protein sequence ID" value="CAF3651880.1"/>
    <property type="molecule type" value="Genomic_DNA"/>
</dbReference>
<feature type="compositionally biased region" description="Basic residues" evidence="1">
    <location>
        <begin position="23"/>
        <end position="32"/>
    </location>
</feature>
<accession>A0A819LCU7</accession>
<evidence type="ECO:0008006" key="11">
    <source>
        <dbReference type="Google" id="ProtNLM"/>
    </source>
</evidence>
<dbReference type="Proteomes" id="UP000663860">
    <property type="component" value="Unassembled WGS sequence"/>
</dbReference>
<feature type="region of interest" description="Disordered" evidence="1">
    <location>
        <begin position="1"/>
        <end position="38"/>
    </location>
</feature>
<evidence type="ECO:0000313" key="4">
    <source>
        <dbReference type="EMBL" id="CAF0806327.1"/>
    </source>
</evidence>
<evidence type="ECO:0000313" key="7">
    <source>
        <dbReference type="EMBL" id="CAF3651880.1"/>
    </source>
</evidence>
<dbReference type="EMBL" id="CAJNOE010000026">
    <property type="protein sequence ID" value="CAF0759366.1"/>
    <property type="molecule type" value="Genomic_DNA"/>
</dbReference>
<protein>
    <recommendedName>
        <fullName evidence="11">Small lysine-rich protein 1</fullName>
    </recommendedName>
</protein>
<proteinExistence type="predicted"/>
<organism evidence="8 10">
    <name type="scientific">Adineta steineri</name>
    <dbReference type="NCBI Taxonomy" id="433720"/>
    <lineage>
        <taxon>Eukaryota</taxon>
        <taxon>Metazoa</taxon>
        <taxon>Spiralia</taxon>
        <taxon>Gnathifera</taxon>
        <taxon>Rotifera</taxon>
        <taxon>Eurotatoria</taxon>
        <taxon>Bdelloidea</taxon>
        <taxon>Adinetida</taxon>
        <taxon>Adinetidae</taxon>
        <taxon>Adineta</taxon>
    </lineage>
</organism>
<dbReference type="EMBL" id="CAJNON010000077">
    <property type="protein sequence ID" value="CAF0926126.1"/>
    <property type="molecule type" value="Genomic_DNA"/>
</dbReference>
<dbReference type="InterPro" id="IPR037760">
    <property type="entry name" value="SMKR1"/>
</dbReference>
<evidence type="ECO:0000313" key="5">
    <source>
        <dbReference type="EMBL" id="CAF0813897.1"/>
    </source>
</evidence>
<evidence type="ECO:0000313" key="8">
    <source>
        <dbReference type="EMBL" id="CAF3959325.1"/>
    </source>
</evidence>
<evidence type="ECO:0000313" key="3">
    <source>
        <dbReference type="EMBL" id="CAF0802476.1"/>
    </source>
</evidence>
<dbReference type="EMBL" id="CAJNOM010000016">
    <property type="protein sequence ID" value="CAF0802476.1"/>
    <property type="molecule type" value="Genomic_DNA"/>
</dbReference>
<dbReference type="EMBL" id="CAJNOI010000016">
    <property type="protein sequence ID" value="CAF0813897.1"/>
    <property type="molecule type" value="Genomic_DNA"/>
</dbReference>
<evidence type="ECO:0000313" key="6">
    <source>
        <dbReference type="EMBL" id="CAF0926126.1"/>
    </source>
</evidence>
<dbReference type="OrthoDB" id="5989977at2759"/>
<dbReference type="EMBL" id="CAJOBB010002328">
    <property type="protein sequence ID" value="CAF3959325.1"/>
    <property type="molecule type" value="Genomic_DNA"/>
</dbReference>
<evidence type="ECO:0000313" key="10">
    <source>
        <dbReference type="Proteomes" id="UP000663868"/>
    </source>
</evidence>
<evidence type="ECO:0000313" key="9">
    <source>
        <dbReference type="Proteomes" id="UP000663832"/>
    </source>
</evidence>